<name>A0A9E7JZM3_9LILI</name>
<accession>A0A9E7JZM3</accession>
<dbReference type="Proteomes" id="UP001055439">
    <property type="component" value="Chromosome 4"/>
</dbReference>
<organism evidence="1 2">
    <name type="scientific">Musa troglodytarum</name>
    <name type="common">fe'i banana</name>
    <dbReference type="NCBI Taxonomy" id="320322"/>
    <lineage>
        <taxon>Eukaryota</taxon>
        <taxon>Viridiplantae</taxon>
        <taxon>Streptophyta</taxon>
        <taxon>Embryophyta</taxon>
        <taxon>Tracheophyta</taxon>
        <taxon>Spermatophyta</taxon>
        <taxon>Magnoliopsida</taxon>
        <taxon>Liliopsida</taxon>
        <taxon>Zingiberales</taxon>
        <taxon>Musaceae</taxon>
        <taxon>Musa</taxon>
    </lineage>
</organism>
<sequence length="90" mass="10332">MVKHPRKQLVILPCRKLEEHRVLESNNVFIKWHHDKLSVTIHTTSSVGGQFGAASPTLYLHPRFSTSTRLVLKDVFALQHLPSRKQRPQG</sequence>
<protein>
    <submittedName>
        <fullName evidence="1">Uncharacterized protein</fullName>
    </submittedName>
</protein>
<gene>
    <name evidence="1" type="ORF">MUK42_29831</name>
</gene>
<evidence type="ECO:0000313" key="2">
    <source>
        <dbReference type="Proteomes" id="UP001055439"/>
    </source>
</evidence>
<evidence type="ECO:0000313" key="1">
    <source>
        <dbReference type="EMBL" id="URD98116.1"/>
    </source>
</evidence>
<reference evidence="1" key="1">
    <citation type="submission" date="2022-05" db="EMBL/GenBank/DDBJ databases">
        <title>The Musa troglodytarum L. genome provides insights into the mechanism of non-climacteric behaviour and enrichment of carotenoids.</title>
        <authorList>
            <person name="Wang J."/>
        </authorList>
    </citation>
    <scope>NUCLEOTIDE SEQUENCE</scope>
    <source>
        <tissue evidence="1">Leaf</tissue>
    </source>
</reference>
<keyword evidence="2" id="KW-1185">Reference proteome</keyword>
<proteinExistence type="predicted"/>
<dbReference type="AlphaFoldDB" id="A0A9E7JZM3"/>
<dbReference type="EMBL" id="CP097506">
    <property type="protein sequence ID" value="URD98116.1"/>
    <property type="molecule type" value="Genomic_DNA"/>
</dbReference>